<dbReference type="SUPFAM" id="SSF51695">
    <property type="entry name" value="PLC-like phosphodiesterases"/>
    <property type="match status" value="1"/>
</dbReference>
<sequence>MPWTTLSFKALAALSLLATQLATVSCTPVNLAVKAPDVHDNSTMHINSTPLLSKRQASTSKPFWAIAHRVLVKAGIKAALSHGANALEIDMQPWKDQWWADHDGTLTSAGDTAEQMFQAVAAERKAGANVGFVWLDIKNPDWCDAKNPACNIEALQSKARAILEPAGVKVLYGFYNDKGRAYQVIRDSLNANEAINQDGKAKEVQASFEKGGPKDIAKRVLSKGLFTPRLVFGNCKDDGWMCSQLRQGVESKAFGKVFGWTFSNRQAGMMGDLVEKAHVDGLIFGNAASHYTDAANLKKLATTLEALIKNVPDKARMATLEDKPW</sequence>
<comment type="caution">
    <text evidence="2">The sequence shown here is derived from an EMBL/GenBank/DDBJ whole genome shotgun (WGS) entry which is preliminary data.</text>
</comment>
<protein>
    <recommendedName>
        <fullName evidence="4">Phospholipase D</fullName>
    </recommendedName>
</protein>
<dbReference type="GO" id="GO:0008081">
    <property type="term" value="F:phosphoric diester hydrolase activity"/>
    <property type="evidence" value="ECO:0007669"/>
    <property type="project" value="InterPro"/>
</dbReference>
<evidence type="ECO:0000313" key="2">
    <source>
        <dbReference type="EMBL" id="PHH61000.1"/>
    </source>
</evidence>
<organism evidence="2 3">
    <name type="scientific">Ophiocordyceps australis</name>
    <dbReference type="NCBI Taxonomy" id="1399860"/>
    <lineage>
        <taxon>Eukaryota</taxon>
        <taxon>Fungi</taxon>
        <taxon>Dikarya</taxon>
        <taxon>Ascomycota</taxon>
        <taxon>Pezizomycotina</taxon>
        <taxon>Sordariomycetes</taxon>
        <taxon>Hypocreomycetidae</taxon>
        <taxon>Hypocreales</taxon>
        <taxon>Ophiocordycipitaceae</taxon>
        <taxon>Ophiocordyceps</taxon>
    </lineage>
</organism>
<reference evidence="2 3" key="1">
    <citation type="submission" date="2017-06" db="EMBL/GenBank/DDBJ databases">
        <title>Ant-infecting Ophiocordyceps genomes reveal a high diversity of potential behavioral manipulation genes and a possible major role for enterotoxins.</title>
        <authorList>
            <person name="De Bekker C."/>
            <person name="Evans H.C."/>
            <person name="Brachmann A."/>
            <person name="Hughes D.P."/>
        </authorList>
    </citation>
    <scope>NUCLEOTIDE SEQUENCE [LARGE SCALE GENOMIC DNA]</scope>
    <source>
        <strain evidence="2 3">Map64</strain>
    </source>
</reference>
<feature type="signal peptide" evidence="1">
    <location>
        <begin position="1"/>
        <end position="26"/>
    </location>
</feature>
<dbReference type="AlphaFoldDB" id="A0A2C5Y0T1"/>
<evidence type="ECO:0000313" key="3">
    <source>
        <dbReference type="Proteomes" id="UP000226192"/>
    </source>
</evidence>
<evidence type="ECO:0008006" key="4">
    <source>
        <dbReference type="Google" id="ProtNLM"/>
    </source>
</evidence>
<dbReference type="EMBL" id="NJET01000120">
    <property type="protein sequence ID" value="PHH61000.1"/>
    <property type="molecule type" value="Genomic_DNA"/>
</dbReference>
<accession>A0A2C5Y0T1</accession>
<evidence type="ECO:0000256" key="1">
    <source>
        <dbReference type="SAM" id="SignalP"/>
    </source>
</evidence>
<dbReference type="Proteomes" id="UP000226192">
    <property type="component" value="Unassembled WGS sequence"/>
</dbReference>
<feature type="chain" id="PRO_5013356112" description="Phospholipase D" evidence="1">
    <location>
        <begin position="27"/>
        <end position="325"/>
    </location>
</feature>
<gene>
    <name evidence="2" type="ORF">CDD81_966</name>
</gene>
<proteinExistence type="predicted"/>
<dbReference type="GO" id="GO:0006629">
    <property type="term" value="P:lipid metabolic process"/>
    <property type="evidence" value="ECO:0007669"/>
    <property type="project" value="InterPro"/>
</dbReference>
<name>A0A2C5Y0T1_9HYPO</name>
<keyword evidence="1" id="KW-0732">Signal</keyword>
<keyword evidence="3" id="KW-1185">Reference proteome</keyword>
<dbReference type="Gene3D" id="3.20.20.190">
    <property type="entry name" value="Phosphatidylinositol (PI) phosphodiesterase"/>
    <property type="match status" value="1"/>
</dbReference>
<dbReference type="InterPro" id="IPR017946">
    <property type="entry name" value="PLC-like_Pdiesterase_TIM-brl"/>
</dbReference>
<dbReference type="OrthoDB" id="4907280at2759"/>